<organism evidence="1 2">
    <name type="scientific">Pseudodesulfovibrio indicus</name>
    <dbReference type="NCBI Taxonomy" id="1716143"/>
    <lineage>
        <taxon>Bacteria</taxon>
        <taxon>Pseudomonadati</taxon>
        <taxon>Thermodesulfobacteriota</taxon>
        <taxon>Desulfovibrionia</taxon>
        <taxon>Desulfovibrionales</taxon>
        <taxon>Desulfovibrionaceae</taxon>
    </lineage>
</organism>
<dbReference type="Proteomes" id="UP000055611">
    <property type="component" value="Chromosome"/>
</dbReference>
<evidence type="ECO:0000313" key="1">
    <source>
        <dbReference type="EMBL" id="AMK11044.1"/>
    </source>
</evidence>
<accession>A0ABM5YUK5</accession>
<reference evidence="1 2" key="1">
    <citation type="journal article" date="2016" name="Front. Microbiol.">
        <title>Genome Sequence of the Piezophilic, Mesophilic Sulfate-Reducing Bacterium Desulfovibrio indicus J2T.</title>
        <authorList>
            <person name="Cao J."/>
            <person name="Maignien L."/>
            <person name="Shao Z."/>
            <person name="Alain K."/>
            <person name="Jebbar M."/>
        </authorList>
    </citation>
    <scope>NUCLEOTIDE SEQUENCE [LARGE SCALE GENOMIC DNA]</scope>
    <source>
        <strain evidence="1 2">J2</strain>
    </source>
</reference>
<evidence type="ECO:0008006" key="3">
    <source>
        <dbReference type="Google" id="ProtNLM"/>
    </source>
</evidence>
<name>A0ABM5YUK5_9BACT</name>
<gene>
    <name evidence="1" type="ORF">AWY79_07925</name>
</gene>
<keyword evidence="2" id="KW-1185">Reference proteome</keyword>
<dbReference type="EMBL" id="CP014206">
    <property type="protein sequence ID" value="AMK11044.1"/>
    <property type="molecule type" value="Genomic_DNA"/>
</dbReference>
<dbReference type="SUPFAM" id="SSF53448">
    <property type="entry name" value="Nucleotide-diphospho-sugar transferases"/>
    <property type="match status" value="1"/>
</dbReference>
<sequence length="356" mass="41411">MAKSLKALHPDWVFHAVFSDSLPEDFDLDAEPFDEMLGMADIGIEDSERWAFRHTVVELCTAVKGAALQHLLSLPDTDCVFYIDPDIMILNSMAPLVDMLEDASILLTPHMLEPEEESWLIEGNEVRATLAHGTFNLGFAGVRACDEGKAFARWWNRRLLEFCYDDVPRGLFTDQRWCDLVPSFFPGYKIVRDPGYNVATWNIDKRPITRGEDGRYRAGDVPLRFYHFTGYDAQWNYQHLLLKHAEQFPAAKELWDEYASALEENGQNDEKLKHWKYDWFADGHKITPECRRHYRDNEKARKDFPDPYSGKYREHCAAMGFLGGKRKESIIEHLGYTGQQIRYLFVLLYRRLLKGK</sequence>
<proteinExistence type="predicted"/>
<dbReference type="InterPro" id="IPR029044">
    <property type="entry name" value="Nucleotide-diphossugar_trans"/>
</dbReference>
<protein>
    <recommendedName>
        <fullName evidence="3">Glycosyl transferase</fullName>
    </recommendedName>
</protein>
<dbReference type="Gene3D" id="3.90.550.10">
    <property type="entry name" value="Spore Coat Polysaccharide Biosynthesis Protein SpsA, Chain A"/>
    <property type="match status" value="1"/>
</dbReference>
<evidence type="ECO:0000313" key="2">
    <source>
        <dbReference type="Proteomes" id="UP000055611"/>
    </source>
</evidence>